<keyword evidence="3" id="KW-0472">Membrane</keyword>
<evidence type="ECO:0000256" key="2">
    <source>
        <dbReference type="SAM" id="MobiDB-lite"/>
    </source>
</evidence>
<keyword evidence="3" id="KW-0812">Transmembrane</keyword>
<keyword evidence="6" id="KW-1185">Reference proteome</keyword>
<dbReference type="PANTHER" id="PTHR33392:SF6">
    <property type="entry name" value="POLYISOPRENYL-TEICHOIC ACID--PEPTIDOGLYCAN TEICHOIC ACID TRANSFERASE TAGU"/>
    <property type="match status" value="1"/>
</dbReference>
<dbReference type="Proteomes" id="UP000002255">
    <property type="component" value="Chromosome"/>
</dbReference>
<dbReference type="HOGENOM" id="CLU_016455_0_0_11"/>
<feature type="compositionally biased region" description="Basic residues" evidence="2">
    <location>
        <begin position="1"/>
        <end position="11"/>
    </location>
</feature>
<feature type="transmembrane region" description="Helical" evidence="3">
    <location>
        <begin position="43"/>
        <end position="66"/>
    </location>
</feature>
<gene>
    <name evidence="5" type="ordered locus">Xcel_1026</name>
</gene>
<keyword evidence="3" id="KW-1133">Transmembrane helix</keyword>
<reference evidence="6" key="1">
    <citation type="submission" date="2009-11" db="EMBL/GenBank/DDBJ databases">
        <title>The complete chromosome of Xylanimonas cellulosilytica DSM 15894.</title>
        <authorList>
            <consortium name="US DOE Joint Genome Institute (JGI-PGF)"/>
            <person name="Lucas S."/>
            <person name="Copeland A."/>
            <person name="Lapidus A."/>
            <person name="Glavina del Rio T."/>
            <person name="Dalin E."/>
            <person name="Tice H."/>
            <person name="Bruce D."/>
            <person name="Goodwin L."/>
            <person name="Pitluck S."/>
            <person name="Kyrpides N."/>
            <person name="Mavromatis K."/>
            <person name="Ivanova N."/>
            <person name="Mikhailova N."/>
            <person name="Foster B."/>
            <person name="Clum A."/>
            <person name="Brettin T."/>
            <person name="Detter J.C."/>
            <person name="Han C."/>
            <person name="Larimer F."/>
            <person name="Land M."/>
            <person name="Hauser L."/>
            <person name="Markowitz V."/>
            <person name="Cheng J.F."/>
            <person name="Hugenholtz P."/>
            <person name="Woyke T."/>
            <person name="Wu D."/>
            <person name="Gehrich-Schroeter G."/>
            <person name="Schneider S."/>
            <person name="Pukall S.R."/>
            <person name="Klenk H.P."/>
            <person name="Eisen J.A."/>
        </authorList>
    </citation>
    <scope>NUCLEOTIDE SEQUENCE [LARGE SCALE GENOMIC DNA]</scope>
    <source>
        <strain evidence="6">DSM 15894 / CECT 5975 / LMG 20990 / XIL07</strain>
    </source>
</reference>
<dbReference type="PANTHER" id="PTHR33392">
    <property type="entry name" value="POLYISOPRENYL-TEICHOIC ACID--PEPTIDOGLYCAN TEICHOIC ACID TRANSFERASE TAGU"/>
    <property type="match status" value="1"/>
</dbReference>
<evidence type="ECO:0000256" key="1">
    <source>
        <dbReference type="ARBA" id="ARBA00006068"/>
    </source>
</evidence>
<name>D1BYY2_XYLCX</name>
<dbReference type="KEGG" id="xce:Xcel_1026"/>
<protein>
    <submittedName>
        <fullName evidence="5">Cell envelope-related transcriptional attenuator</fullName>
    </submittedName>
</protein>
<dbReference type="STRING" id="446471.Xcel_1026"/>
<accession>D1BYY2</accession>
<proteinExistence type="inferred from homology"/>
<evidence type="ECO:0000313" key="6">
    <source>
        <dbReference type="Proteomes" id="UP000002255"/>
    </source>
</evidence>
<dbReference type="Gene3D" id="3.40.630.190">
    <property type="entry name" value="LCP protein"/>
    <property type="match status" value="1"/>
</dbReference>
<dbReference type="NCBIfam" id="TIGR00350">
    <property type="entry name" value="lytR_cpsA_psr"/>
    <property type="match status" value="1"/>
</dbReference>
<sequence length="402" mass="41835">MPTYRPRHAAPRRASLAARSATPAPALPRHASRQGPRRVARGLGLALTAVLAFTLAGGSALTLGLLSGLDVSDVDTLLAGRDDRPVIPADPDDPFAGSALNILVMGTDYRGAGNAAIAGEGNEFHSDTTLLVHVAGDRSHVEVVSIPRDSLVEIPACPLPGGGQSRPRRAAMFNTAFAIGGGAGRDITGAAACTILTVEHNTGVRVTDHVVVMMNGVVGVVDAVGGVPMYLPEPVRGDHHVNLDLPAGDVRLDGDQAINFLRARGGRGLGLELGSDLARITRQQKFVDAMLSEILGQNLITSAPQLFRLTEAVLASVSPGRGLAAPAELAGLGWSLRGLDPAAIAFTELPVVAAPQDPNRVVWVRSEADAIWARIIAGEPPPELFAPEEPEYPPLEAAARQG</sequence>
<feature type="domain" description="Cell envelope-related transcriptional attenuator" evidence="4">
    <location>
        <begin position="125"/>
        <end position="294"/>
    </location>
</feature>
<dbReference type="RefSeq" id="WP_012877799.1">
    <property type="nucleotide sequence ID" value="NC_013530.1"/>
</dbReference>
<dbReference type="InterPro" id="IPR050922">
    <property type="entry name" value="LytR/CpsA/Psr_CW_biosynth"/>
</dbReference>
<feature type="compositionally biased region" description="Low complexity" evidence="2">
    <location>
        <begin position="12"/>
        <end position="29"/>
    </location>
</feature>
<comment type="similarity">
    <text evidence="1">Belongs to the LytR/CpsA/Psr (LCP) family.</text>
</comment>
<dbReference type="EMBL" id="CP001821">
    <property type="protein sequence ID" value="ACZ30057.1"/>
    <property type="molecule type" value="Genomic_DNA"/>
</dbReference>
<evidence type="ECO:0000259" key="4">
    <source>
        <dbReference type="Pfam" id="PF03816"/>
    </source>
</evidence>
<dbReference type="Pfam" id="PF03816">
    <property type="entry name" value="LytR_cpsA_psr"/>
    <property type="match status" value="1"/>
</dbReference>
<reference evidence="5 6" key="2">
    <citation type="journal article" date="2010" name="Stand. Genomic Sci.">
        <title>Complete genome sequence of Xylanimonas cellulosilytica type strain (XIL07).</title>
        <authorList>
            <person name="Foster B."/>
            <person name="Pukall R."/>
            <person name="Abt B."/>
            <person name="Nolan M."/>
            <person name="Glavina Del Rio T."/>
            <person name="Chen F."/>
            <person name="Lucas S."/>
            <person name="Tice H."/>
            <person name="Pitluck S."/>
            <person name="Cheng J.-F."/>
            <person name="Chertkov O."/>
            <person name="Brettin T."/>
            <person name="Han C."/>
            <person name="Detter J.C."/>
            <person name="Bruce D."/>
            <person name="Goodwin L."/>
            <person name="Ivanova N."/>
            <person name="Mavromatis K."/>
            <person name="Pati A."/>
            <person name="Mikhailova N."/>
            <person name="Chen A."/>
            <person name="Palaniappan K."/>
            <person name="Land M."/>
            <person name="Hauser L."/>
            <person name="Chang Y.-J."/>
            <person name="Jeffries C.D."/>
            <person name="Chain P."/>
            <person name="Rohde M."/>
            <person name="Goeker M."/>
            <person name="Bristow J."/>
            <person name="Eisen J.A."/>
            <person name="Markowitz V."/>
            <person name="Hugenholtz P."/>
            <person name="Kyrpides N.C."/>
            <person name="Klenk H.-P."/>
            <person name="Lapidus A."/>
        </authorList>
    </citation>
    <scope>NUCLEOTIDE SEQUENCE [LARGE SCALE GENOMIC DNA]</scope>
    <source>
        <strain evidence="6">DSM 15894 / CECT 5975 / LMG 20990 / XIL07</strain>
    </source>
</reference>
<dbReference type="InterPro" id="IPR004474">
    <property type="entry name" value="LytR_CpsA_psr"/>
</dbReference>
<organism evidence="5 6">
    <name type="scientific">Xylanimonas cellulosilytica (strain DSM 15894 / JCM 12276 / CECT 5975 / KCTC 9989 / LMG 20990 / NBRC 107835 / XIL07)</name>
    <dbReference type="NCBI Taxonomy" id="446471"/>
    <lineage>
        <taxon>Bacteria</taxon>
        <taxon>Bacillati</taxon>
        <taxon>Actinomycetota</taxon>
        <taxon>Actinomycetes</taxon>
        <taxon>Micrococcales</taxon>
        <taxon>Promicromonosporaceae</taxon>
        <taxon>Xylanimonas</taxon>
    </lineage>
</organism>
<evidence type="ECO:0000256" key="3">
    <source>
        <dbReference type="SAM" id="Phobius"/>
    </source>
</evidence>
<feature type="region of interest" description="Disordered" evidence="2">
    <location>
        <begin position="1"/>
        <end position="35"/>
    </location>
</feature>
<evidence type="ECO:0000313" key="5">
    <source>
        <dbReference type="EMBL" id="ACZ30057.1"/>
    </source>
</evidence>
<dbReference type="eggNOG" id="COG1316">
    <property type="taxonomic scope" value="Bacteria"/>
</dbReference>
<dbReference type="AlphaFoldDB" id="D1BYY2"/>